<dbReference type="GO" id="GO:0007155">
    <property type="term" value="P:cell adhesion"/>
    <property type="evidence" value="ECO:0007669"/>
    <property type="project" value="TreeGrafter"/>
</dbReference>
<dbReference type="SMART" id="SM00228">
    <property type="entry name" value="PDZ"/>
    <property type="match status" value="3"/>
</dbReference>
<evidence type="ECO:0000256" key="3">
    <source>
        <dbReference type="ARBA" id="ARBA00022737"/>
    </source>
</evidence>
<feature type="region of interest" description="Disordered" evidence="5">
    <location>
        <begin position="530"/>
        <end position="590"/>
    </location>
</feature>
<feature type="region of interest" description="Disordered" evidence="5">
    <location>
        <begin position="95"/>
        <end position="159"/>
    </location>
</feature>
<dbReference type="GO" id="GO:0000226">
    <property type="term" value="P:microtubule cytoskeleton organization"/>
    <property type="evidence" value="ECO:0007669"/>
    <property type="project" value="TreeGrafter"/>
</dbReference>
<dbReference type="FunCoup" id="A0A7R8Z080">
    <property type="interactions" value="483"/>
</dbReference>
<evidence type="ECO:0000256" key="4">
    <source>
        <dbReference type="ARBA" id="ARBA00023306"/>
    </source>
</evidence>
<dbReference type="Pfam" id="PF00595">
    <property type="entry name" value="PDZ"/>
    <property type="match status" value="3"/>
</dbReference>
<accession>A0A7R8Z080</accession>
<feature type="compositionally biased region" description="Low complexity" evidence="5">
    <location>
        <begin position="112"/>
        <end position="123"/>
    </location>
</feature>
<dbReference type="GO" id="GO:0005912">
    <property type="term" value="C:adherens junction"/>
    <property type="evidence" value="ECO:0007669"/>
    <property type="project" value="TreeGrafter"/>
</dbReference>
<feature type="region of interest" description="Disordered" evidence="5">
    <location>
        <begin position="1231"/>
        <end position="1328"/>
    </location>
</feature>
<feature type="region of interest" description="Disordered" evidence="5">
    <location>
        <begin position="1080"/>
        <end position="1128"/>
    </location>
</feature>
<dbReference type="GO" id="GO:0045197">
    <property type="term" value="P:establishment or maintenance of epithelial cell apical/basal polarity"/>
    <property type="evidence" value="ECO:0007669"/>
    <property type="project" value="TreeGrafter"/>
</dbReference>
<feature type="compositionally biased region" description="Polar residues" evidence="5">
    <location>
        <begin position="556"/>
        <end position="566"/>
    </location>
</feature>
<feature type="region of interest" description="Disordered" evidence="5">
    <location>
        <begin position="1170"/>
        <end position="1218"/>
    </location>
</feature>
<reference evidence="7 8" key="1">
    <citation type="submission" date="2020-11" db="EMBL/GenBank/DDBJ databases">
        <authorList>
            <person name="Wallbank WR R."/>
            <person name="Pardo Diaz C."/>
            <person name="Kozak K."/>
            <person name="Martin S."/>
            <person name="Jiggins C."/>
            <person name="Moest M."/>
            <person name="Warren A I."/>
            <person name="Generalovic N T."/>
            <person name="Byers J.R.P. K."/>
            <person name="Montejo-Kovacevich G."/>
            <person name="Yen C E."/>
        </authorList>
    </citation>
    <scope>NUCLEOTIDE SEQUENCE [LARGE SCALE GENOMIC DNA]</scope>
</reference>
<feature type="region of interest" description="Disordered" evidence="5">
    <location>
        <begin position="1021"/>
        <end position="1050"/>
    </location>
</feature>
<organism evidence="7 8">
    <name type="scientific">Hermetia illucens</name>
    <name type="common">Black soldier fly</name>
    <dbReference type="NCBI Taxonomy" id="343691"/>
    <lineage>
        <taxon>Eukaryota</taxon>
        <taxon>Metazoa</taxon>
        <taxon>Ecdysozoa</taxon>
        <taxon>Arthropoda</taxon>
        <taxon>Hexapoda</taxon>
        <taxon>Insecta</taxon>
        <taxon>Pterygota</taxon>
        <taxon>Neoptera</taxon>
        <taxon>Endopterygota</taxon>
        <taxon>Diptera</taxon>
        <taxon>Brachycera</taxon>
        <taxon>Stratiomyomorpha</taxon>
        <taxon>Stratiomyidae</taxon>
        <taxon>Hermetiinae</taxon>
        <taxon>Hermetia</taxon>
    </lineage>
</organism>
<feature type="region of interest" description="Disordered" evidence="5">
    <location>
        <begin position="976"/>
        <end position="995"/>
    </location>
</feature>
<keyword evidence="3" id="KW-0677">Repeat</keyword>
<feature type="compositionally biased region" description="Low complexity" evidence="5">
    <location>
        <begin position="1292"/>
        <end position="1303"/>
    </location>
</feature>
<dbReference type="SUPFAM" id="SSF50156">
    <property type="entry name" value="PDZ domain-like"/>
    <property type="match status" value="3"/>
</dbReference>
<dbReference type="GO" id="GO:0051660">
    <property type="term" value="P:establishment of centrosome localization"/>
    <property type="evidence" value="ECO:0007669"/>
    <property type="project" value="TreeGrafter"/>
</dbReference>
<dbReference type="InterPro" id="IPR036034">
    <property type="entry name" value="PDZ_sf"/>
</dbReference>
<dbReference type="PANTHER" id="PTHR16484:SF17">
    <property type="entry name" value="BAZOOKA, ISOFORM B"/>
    <property type="match status" value="1"/>
</dbReference>
<feature type="compositionally biased region" description="Pro residues" evidence="5">
    <location>
        <begin position="1108"/>
        <end position="1121"/>
    </location>
</feature>
<dbReference type="GO" id="GO:0051301">
    <property type="term" value="P:cell division"/>
    <property type="evidence" value="ECO:0007669"/>
    <property type="project" value="UniProtKB-KW"/>
</dbReference>
<comment type="similarity">
    <text evidence="1">Belongs to the PAR3 family.</text>
</comment>
<dbReference type="GO" id="GO:0043296">
    <property type="term" value="C:apical junction complex"/>
    <property type="evidence" value="ECO:0007669"/>
    <property type="project" value="TreeGrafter"/>
</dbReference>
<feature type="compositionally biased region" description="Basic and acidic residues" evidence="5">
    <location>
        <begin position="867"/>
        <end position="885"/>
    </location>
</feature>
<evidence type="ECO:0000313" key="8">
    <source>
        <dbReference type="Proteomes" id="UP000594454"/>
    </source>
</evidence>
<feature type="compositionally biased region" description="Polar residues" evidence="5">
    <location>
        <begin position="1277"/>
        <end position="1291"/>
    </location>
</feature>
<dbReference type="OrthoDB" id="6264899at2759"/>
<dbReference type="PROSITE" id="PS50106">
    <property type="entry name" value="PDZ"/>
    <property type="match status" value="3"/>
</dbReference>
<feature type="region of interest" description="Disordered" evidence="5">
    <location>
        <begin position="714"/>
        <end position="735"/>
    </location>
</feature>
<dbReference type="FunFam" id="2.30.42.10:FF:000184">
    <property type="entry name" value="Uncharacterized protein, isoform B"/>
    <property type="match status" value="1"/>
</dbReference>
<feature type="compositionally biased region" description="Polar residues" evidence="5">
    <location>
        <begin position="1193"/>
        <end position="1204"/>
    </location>
</feature>
<evidence type="ECO:0000256" key="1">
    <source>
        <dbReference type="ARBA" id="ARBA00005358"/>
    </source>
</evidence>
<protein>
    <recommendedName>
        <fullName evidence="6">PDZ domain-containing protein</fullName>
    </recommendedName>
</protein>
<feature type="compositionally biased region" description="Pro residues" evidence="5">
    <location>
        <begin position="817"/>
        <end position="826"/>
    </location>
</feature>
<name>A0A7R8Z080_HERIL</name>
<feature type="compositionally biased region" description="Pro residues" evidence="5">
    <location>
        <begin position="539"/>
        <end position="548"/>
    </location>
</feature>
<feature type="domain" description="PDZ" evidence="6">
    <location>
        <begin position="603"/>
        <end position="689"/>
    </location>
</feature>
<feature type="domain" description="PDZ" evidence="6">
    <location>
        <begin position="429"/>
        <end position="514"/>
    </location>
</feature>
<feature type="compositionally biased region" description="Polar residues" evidence="5">
    <location>
        <begin position="579"/>
        <end position="590"/>
    </location>
</feature>
<feature type="compositionally biased region" description="Polar residues" evidence="5">
    <location>
        <begin position="127"/>
        <end position="153"/>
    </location>
</feature>
<proteinExistence type="inferred from homology"/>
<dbReference type="InterPro" id="IPR021922">
    <property type="entry name" value="Par3/HAL_N"/>
</dbReference>
<sequence>MFDVPPKCPALADKLTGIFGWRHTYRVSQKHKGLSHTYLQKSYSLTLPKRTSDIIKEPDSWVAVHHLQTQSGILDPDDRLNDVADDREQILASFEDAGPDPGLQQGGGDGASGSSSVGTGSPDIFRDSNNIEARSRNNVDNTTPHIEVTSTAAPHSGLGLQVRRSSDPNLVQALKNQSESTKRWSAAAPACGRESPERILEKINYLSPQWEIEDDEHHHSRQSSAQSFARSGRLSMQFLGDGNGYKWMEAAEKLASQTYSTKSLPREAGKRKEPLGQAYESIREKDGEMLLIINEGGGPLGLTAVPDESGGLLVQNVESGSRAEKGRLRKGDRILEINGTKLVGLNDGKMQEHLRKSLASNELRVRVIRGNSIAGRNKKDTKIAEMIEAEEKSSGTKVATVSPTRKVPGAPVGTSLQVANTRKLGRKIEIILKKGPHGLGFTVTSRDNPAGGHCPIYIKNILPKGAAIDDGKLKPGDRLLEVDGVPMTGKSQSDVVSILRATQPGATVSLIVSRQQELTEVGEREINLLEEQEDTTNRPPKPPAPVLPPSLAKPQNLRSTDNNSTPKVGIDQNFIDGGSESTASSDSLQSGIPWRNREVLTLHIPVYDTEKAGLGVSVKGKTNSINNSNGSNNPPKNDGDLGIFVKNVLHGGAASRDGRLRMNDQLLSINGISLLGQSNADAMETLRRAMIHTTGKIPGVITLTIARKIVRPHSSGDLLDQNDSSNTSENSGKTVIYLSPDKKEVKDNLNRWSNPVLDRLTGGVCSNPGNKRPSPLMTHGLRNESYYIATNDTWSPALNQQMHQMNHSVLIEDDPEPMSPTIPPRPNADTVTSPQSQNSSHVNCDATYSSQLSLETNTSAEAFSRDAVGRRSISEKHHAALDARETGTYQRNKKLREEREKERRLKLTKSAIISGSVESLTRLPGSSVRSVGHRSNHNDLNAEALDKIGDLGPSLGMKKSSSLESLQTMVQEIQMSDEPRGGPSALRAPRGRGREENLRAAVVAAPDGSKPRKHWLLEEGDSDGGFMNRHSPFQSSLNDGKNKNRAKKPGLLKGIGHMFRFGKHRKDGVMPVETVSEFGATMQQSSHHQQVISQLPPTTERDRDRPKGGPPGYQPPPPPSNIPNNGIQQNDIFNHRYQHYVNYDEIQHQQQIKTTNEELSESTIENMRRQVMRQRTKVEEESRRHQHYHSQRSTRNDSSNSNMYQQKQHHQSQMQNRPASNYYEYDTIKLSSSVGGPNEGRKISAPSPPRQWKSATLSGMGSSNGGGSGRHRGPFVTQVQIRDQTQNIPGAQQSSGSSQQQQQPPNHPYYQRHQSSQPQPHASRFKGK</sequence>
<feature type="domain" description="PDZ" evidence="6">
    <location>
        <begin position="288"/>
        <end position="369"/>
    </location>
</feature>
<dbReference type="FunFam" id="2.30.42.10:FF:000011">
    <property type="entry name" value="partitioning defective 3 homolog isoform X1"/>
    <property type="match status" value="1"/>
</dbReference>
<dbReference type="Gene3D" id="2.30.42.10">
    <property type="match status" value="3"/>
</dbReference>
<dbReference type="GO" id="GO:0016324">
    <property type="term" value="C:apical plasma membrane"/>
    <property type="evidence" value="ECO:0007669"/>
    <property type="project" value="TreeGrafter"/>
</dbReference>
<evidence type="ECO:0000259" key="6">
    <source>
        <dbReference type="PROSITE" id="PS50106"/>
    </source>
</evidence>
<feature type="compositionally biased region" description="Polar residues" evidence="5">
    <location>
        <begin position="721"/>
        <end position="733"/>
    </location>
</feature>
<dbReference type="EMBL" id="LR899013">
    <property type="protein sequence ID" value="CAD7090738.1"/>
    <property type="molecule type" value="Genomic_DNA"/>
</dbReference>
<dbReference type="GO" id="GO:0030010">
    <property type="term" value="P:establishment of cell polarity"/>
    <property type="evidence" value="ECO:0007669"/>
    <property type="project" value="TreeGrafter"/>
</dbReference>
<feature type="compositionally biased region" description="Polar residues" evidence="5">
    <location>
        <begin position="829"/>
        <end position="843"/>
    </location>
</feature>
<dbReference type="CDD" id="cd23058">
    <property type="entry name" value="PDZ2_Par3-like"/>
    <property type="match status" value="1"/>
</dbReference>
<dbReference type="GO" id="GO:0008104">
    <property type="term" value="P:intracellular protein localization"/>
    <property type="evidence" value="ECO:0007669"/>
    <property type="project" value="TreeGrafter"/>
</dbReference>
<dbReference type="OMA" id="WPNSKPY"/>
<keyword evidence="8" id="KW-1185">Reference proteome</keyword>
<keyword evidence="4" id="KW-0131">Cell cycle</keyword>
<dbReference type="Proteomes" id="UP000594454">
    <property type="component" value="Chromosome 5"/>
</dbReference>
<dbReference type="Pfam" id="PF12053">
    <property type="entry name" value="Par3_HAL_N_term"/>
    <property type="match status" value="1"/>
</dbReference>
<feature type="region of interest" description="Disordered" evidence="5">
    <location>
        <begin position="812"/>
        <end position="843"/>
    </location>
</feature>
<evidence type="ECO:0000256" key="5">
    <source>
        <dbReference type="SAM" id="MobiDB-lite"/>
    </source>
</evidence>
<dbReference type="InterPro" id="IPR052213">
    <property type="entry name" value="PAR3"/>
</dbReference>
<dbReference type="PANTHER" id="PTHR16484">
    <property type="entry name" value="PARTITIONING DEFECTIVE 3 RELATED"/>
    <property type="match status" value="1"/>
</dbReference>
<dbReference type="InterPro" id="IPR001478">
    <property type="entry name" value="PDZ"/>
</dbReference>
<dbReference type="Gene3D" id="3.10.20.90">
    <property type="entry name" value="Phosphatidylinositol 3-kinase Catalytic Subunit, Chain A, domain 1"/>
    <property type="match status" value="1"/>
</dbReference>
<dbReference type="CDD" id="cd23059">
    <property type="entry name" value="PDZ3_Par3-like"/>
    <property type="match status" value="1"/>
</dbReference>
<keyword evidence="2" id="KW-0132">Cell division</keyword>
<feature type="region of interest" description="Disordered" evidence="5">
    <location>
        <begin position="867"/>
        <end position="902"/>
    </location>
</feature>
<evidence type="ECO:0000313" key="7">
    <source>
        <dbReference type="EMBL" id="CAD7090738.1"/>
    </source>
</evidence>
<evidence type="ECO:0000256" key="2">
    <source>
        <dbReference type="ARBA" id="ARBA00022618"/>
    </source>
</evidence>
<dbReference type="GO" id="GO:0005938">
    <property type="term" value="C:cell cortex"/>
    <property type="evidence" value="ECO:0007669"/>
    <property type="project" value="TreeGrafter"/>
</dbReference>
<gene>
    <name evidence="7" type="ORF">HERILL_LOCUS13202</name>
</gene>
<dbReference type="InParanoid" id="A0A7R8Z080"/>
<dbReference type="GO" id="GO:0035091">
    <property type="term" value="F:phosphatidylinositol binding"/>
    <property type="evidence" value="ECO:0007669"/>
    <property type="project" value="TreeGrafter"/>
</dbReference>